<accession>A0A1E7FZ96</accession>
<keyword evidence="3" id="KW-1185">Reference proteome</keyword>
<dbReference type="OrthoDB" id="40962at2759"/>
<evidence type="ECO:0000256" key="1">
    <source>
        <dbReference type="SAM" id="MobiDB-lite"/>
    </source>
</evidence>
<reference evidence="2 3" key="1">
    <citation type="submission" date="2016-09" db="EMBL/GenBank/DDBJ databases">
        <title>Extensive genetic diversity and differential bi-allelic expression allows diatom success in the polar Southern Ocean.</title>
        <authorList>
            <consortium name="DOE Joint Genome Institute"/>
            <person name="Mock T."/>
            <person name="Otillar R.P."/>
            <person name="Strauss J."/>
            <person name="Dupont C."/>
            <person name="Frickenhaus S."/>
            <person name="Maumus F."/>
            <person name="Mcmullan M."/>
            <person name="Sanges R."/>
            <person name="Schmutz J."/>
            <person name="Toseland A."/>
            <person name="Valas R."/>
            <person name="Veluchamy A."/>
            <person name="Ward B.J."/>
            <person name="Allen A."/>
            <person name="Barry K."/>
            <person name="Falciatore A."/>
            <person name="Ferrante M."/>
            <person name="Fortunato A.E."/>
            <person name="Gloeckner G."/>
            <person name="Gruber A."/>
            <person name="Hipkin R."/>
            <person name="Janech M."/>
            <person name="Kroth P."/>
            <person name="Leese F."/>
            <person name="Lindquist E."/>
            <person name="Lyon B.R."/>
            <person name="Martin J."/>
            <person name="Mayer C."/>
            <person name="Parker M."/>
            <person name="Quesneville H."/>
            <person name="Raymond J."/>
            <person name="Uhlig C."/>
            <person name="Valentin K.U."/>
            <person name="Worden A.Z."/>
            <person name="Armbrust E.V."/>
            <person name="Bowler C."/>
            <person name="Green B."/>
            <person name="Moulton V."/>
            <person name="Van Oosterhout C."/>
            <person name="Grigoriev I."/>
        </authorList>
    </citation>
    <scope>NUCLEOTIDE SEQUENCE [LARGE SCALE GENOMIC DNA]</scope>
    <source>
        <strain evidence="2 3">CCMP1102</strain>
    </source>
</reference>
<sequence length="103" mass="11231">MSWSTLFNPFKAYKGIQKMNERMTSKKLKGNLIGEGLKTGGIIIFGTDGQPKYAYPEITGQELNVKDLLCAIQSVRRTSIGDDNDNDKSRSGGGGDGDKTNEL</sequence>
<evidence type="ECO:0000313" key="2">
    <source>
        <dbReference type="EMBL" id="OEU23479.1"/>
    </source>
</evidence>
<feature type="compositionally biased region" description="Basic and acidic residues" evidence="1">
    <location>
        <begin position="86"/>
        <end position="103"/>
    </location>
</feature>
<name>A0A1E7FZ96_9STRA</name>
<dbReference type="InParanoid" id="A0A1E7FZ96"/>
<dbReference type="AlphaFoldDB" id="A0A1E7FZ96"/>
<dbReference type="EMBL" id="KV784353">
    <property type="protein sequence ID" value="OEU23479.1"/>
    <property type="molecule type" value="Genomic_DNA"/>
</dbReference>
<dbReference type="KEGG" id="fcy:FRACYDRAFT_166803"/>
<feature type="region of interest" description="Disordered" evidence="1">
    <location>
        <begin position="79"/>
        <end position="103"/>
    </location>
</feature>
<evidence type="ECO:0000313" key="3">
    <source>
        <dbReference type="Proteomes" id="UP000095751"/>
    </source>
</evidence>
<proteinExistence type="predicted"/>
<protein>
    <submittedName>
        <fullName evidence="2">Uncharacterized protein</fullName>
    </submittedName>
</protein>
<gene>
    <name evidence="2" type="ORF">FRACYDRAFT_166803</name>
</gene>
<dbReference type="Proteomes" id="UP000095751">
    <property type="component" value="Unassembled WGS sequence"/>
</dbReference>
<organism evidence="2 3">
    <name type="scientific">Fragilariopsis cylindrus CCMP1102</name>
    <dbReference type="NCBI Taxonomy" id="635003"/>
    <lineage>
        <taxon>Eukaryota</taxon>
        <taxon>Sar</taxon>
        <taxon>Stramenopiles</taxon>
        <taxon>Ochrophyta</taxon>
        <taxon>Bacillariophyta</taxon>
        <taxon>Bacillariophyceae</taxon>
        <taxon>Bacillariophycidae</taxon>
        <taxon>Bacillariales</taxon>
        <taxon>Bacillariaceae</taxon>
        <taxon>Fragilariopsis</taxon>
    </lineage>
</organism>